<dbReference type="Proteomes" id="UP000799049">
    <property type="component" value="Unassembled WGS sequence"/>
</dbReference>
<accession>A0A8K0AH94</accession>
<evidence type="ECO:0000313" key="2">
    <source>
        <dbReference type="Proteomes" id="UP000799049"/>
    </source>
</evidence>
<organism evidence="1 2">
    <name type="scientific">Andalucia godoyi</name>
    <name type="common">Flagellate</name>
    <dbReference type="NCBI Taxonomy" id="505711"/>
    <lineage>
        <taxon>Eukaryota</taxon>
        <taxon>Discoba</taxon>
        <taxon>Jakobida</taxon>
        <taxon>Andalucina</taxon>
        <taxon>Andaluciidae</taxon>
        <taxon>Andalucia</taxon>
    </lineage>
</organism>
<sequence>MNRMANSKRVLMSAFARKNGERNRVPRIFQVHRPPLATNLALCLSCGGLFFGLYQLERYGKRRGSELGRIVQTEAFKHSSSDDLKCSIRKSWLLSVSPSFCSSFLAVPSMSAALSVLCCHRDVSVRQDTLAMIRNLVNSSCFSSTPISPEIVSAVLSCCARHPRLALSALLDIVCSPSVSTESAKAARTLLVQRGAALKDIHDLVTVSDPGEGRVLQKLLTALTIDVGNAHRMRQSPISFVLRTMHDRTPSFYSTLGMEILNQNKKPEAALKDFVFRDAIERFFSSYGIYLVSAMVWPTIRYASRLPLLDLFMIRSIPKRTLSSFAGALTISCTDFMIRQAHGFEHVPLEYQFATSVTAVPALSILGGLMGSSFLVIPSVLNICKLFLVDHVSTRIDTSETASYIKSAFSHAQTFFRNPKTDR</sequence>
<comment type="caution">
    <text evidence="1">The sequence shown here is derived from an EMBL/GenBank/DDBJ whole genome shotgun (WGS) entry which is preliminary data.</text>
</comment>
<dbReference type="AlphaFoldDB" id="A0A8K0AH94"/>
<dbReference type="EMBL" id="VRVR01000057">
    <property type="protein sequence ID" value="KAF0852168.1"/>
    <property type="molecule type" value="Genomic_DNA"/>
</dbReference>
<evidence type="ECO:0000313" key="1">
    <source>
        <dbReference type="EMBL" id="KAF0852168.1"/>
    </source>
</evidence>
<proteinExistence type="predicted"/>
<name>A0A8K0AH94_ANDGO</name>
<protein>
    <submittedName>
        <fullName evidence="1">Putative mitochondrial protein</fullName>
    </submittedName>
</protein>
<gene>
    <name evidence="1" type="ORF">ANDGO_07347</name>
</gene>
<keyword evidence="2" id="KW-1185">Reference proteome</keyword>
<reference evidence="1" key="1">
    <citation type="submission" date="2019-09" db="EMBL/GenBank/DDBJ databases">
        <title>The Mitochondrial Proteome of the Jakobid, Andalucia godoyi, a Protist With the Most Gene-Rich and Bacteria-Like Mitochondrial Genome.</title>
        <authorList>
            <person name="Gray M.W."/>
            <person name="Burger G."/>
            <person name="Derelle R."/>
            <person name="Klimes V."/>
            <person name="Leger M."/>
            <person name="Sarrasin M."/>
            <person name="Vlcek C."/>
            <person name="Roger A.J."/>
            <person name="Elias M."/>
            <person name="Lang B.F."/>
        </authorList>
    </citation>
    <scope>NUCLEOTIDE SEQUENCE</scope>
    <source>
        <strain evidence="1">And28</strain>
    </source>
</reference>